<dbReference type="PANTHER" id="PTHR43394:SF27">
    <property type="entry name" value="ATP-DEPENDENT TRANSLOCASE ABCB1-LIKE"/>
    <property type="match status" value="1"/>
</dbReference>
<dbReference type="GO" id="GO:0140359">
    <property type="term" value="F:ABC-type transporter activity"/>
    <property type="evidence" value="ECO:0007669"/>
    <property type="project" value="InterPro"/>
</dbReference>
<sequence length="1179" mass="131072">MKTTMKRRRRRRRRRRGRRNYKYASCFEIILLLIGILCAVIQGSALQGPYVIMSDTIDSYAEYLRCKKIVENQTDSGGSEANTSSLVYDFLSELTRWPYVLEHHRHQHHQFFNKFNQDNNNNNNNNVTKNITLEECRKKVSDSAVRVSIGISIVAVVIIVNYYLHVFLFTIVADRLTRRVRLLAFENILRQNIGYFDVHLGGELNTRLTQDVTKYEIGIGNKVSMMLSWFSAFIAGLVICLINEWKLTLFMCVLLPVAAVVSAVTTRLMKIYAEREMNAYAKAGGVAEEALMNIRVVTAFAGQDKECARYGKLLEEARKISVKSAIASSFGQGVPWFLTFTIAGITIFLTGSMISKGNINPGFMFVLLGCMMQGLRALGFGTALLEYVFDSQGAAFGIYEIIRAKTEIDSSDKSGEKLENVRGLVSFENIHFRYPARKDVPVLKGLTLQIKPGQSAALVGPSGCGKSTTIQLLQRFYDPDEGLVKLDGVDVRTLNIAWLRGQIGVVSQDPVLFATTIEENIRFGNPDATFEEIEKAAREADAHSFIMNLPEKYDTKLNEQGTELSRGEKQRISLARALVGQPKILLLDECTSALDNESEAAVQAALDKAAKGRTTIIIAHRLSTVKECDVLFVVDRGVVSEFGSHKELLARKGLYHKLVSTQQENNKSKLETLLSPTHSRALRDIFSLNGQQWYLLFLGVVGGLILGTTWPIYSLMMSYVIGLFMLKYFGESLTLIVRGKAYRAMLHQELAWFDQTTNQVGSLTSRLADEATRIKMATGNTILYLAAAVSSVICSVLVALISSPQLGLAVLPLMPLTITAGIIQGYMNTTYEKKSHARTEASGRVASEAIDKIRTIASLRKEEYFLQSYKSHFNSMKKEAKHRANIIGLSQSFVWFCSCSIEIVSVGFGMWLVSQEITEFEVVFRFVVTACHGELELSDVTFGYPTRPEIRVLKNFSLAVKRGQSVAVVGPSGGGKSTVVQLIERFYDVANGSVKMDGVNVRRLNLTWLRSQLGIVLQEPILFGISIAENIAYGDNTRQVPQEEIEAAARAANIHEFIISLPLGYDTNVGSRGTQLSGGQKQRLSIARALLRNPKILLLDDATSALDSHSESIVEEALQKARAGRTSIVIAHRLSSIVNADVILYLKKGKVVERGSHAHLMSLRGNYYKLYLANLGNKK</sequence>
<dbReference type="EnsemblMetazoa" id="HelroT187050">
    <property type="protein sequence ID" value="HelroP187050"/>
    <property type="gene ID" value="HelroG187050"/>
</dbReference>
<organism evidence="16 17">
    <name type="scientific">Helobdella robusta</name>
    <name type="common">Californian leech</name>
    <dbReference type="NCBI Taxonomy" id="6412"/>
    <lineage>
        <taxon>Eukaryota</taxon>
        <taxon>Metazoa</taxon>
        <taxon>Spiralia</taxon>
        <taxon>Lophotrochozoa</taxon>
        <taxon>Annelida</taxon>
        <taxon>Clitellata</taxon>
        <taxon>Hirudinea</taxon>
        <taxon>Rhynchobdellida</taxon>
        <taxon>Glossiphoniidae</taxon>
        <taxon>Helobdella</taxon>
    </lineage>
</organism>
<evidence type="ECO:0000313" key="17">
    <source>
        <dbReference type="Proteomes" id="UP000015101"/>
    </source>
</evidence>
<evidence type="ECO:0000313" key="15">
    <source>
        <dbReference type="EMBL" id="ESO03577.1"/>
    </source>
</evidence>
<dbReference type="InterPro" id="IPR011527">
    <property type="entry name" value="ABC1_TM_dom"/>
</dbReference>
<evidence type="ECO:0000256" key="2">
    <source>
        <dbReference type="ARBA" id="ARBA00007577"/>
    </source>
</evidence>
<dbReference type="FunFam" id="3.40.50.300:FF:001370">
    <property type="entry name" value="p-GlycoProtein related"/>
    <property type="match status" value="1"/>
</dbReference>
<dbReference type="EMBL" id="AMQM01004498">
    <property type="status" value="NOT_ANNOTATED_CDS"/>
    <property type="molecule type" value="Genomic_DNA"/>
</dbReference>
<keyword evidence="6" id="KW-0547">Nucleotide-binding</keyword>
<dbReference type="GO" id="GO:0005524">
    <property type="term" value="F:ATP binding"/>
    <property type="evidence" value="ECO:0007669"/>
    <property type="project" value="UniProtKB-KW"/>
</dbReference>
<dbReference type="InterPro" id="IPR017871">
    <property type="entry name" value="ABC_transporter-like_CS"/>
</dbReference>
<dbReference type="OrthoDB" id="6500128at2759"/>
<dbReference type="CDD" id="cd18577">
    <property type="entry name" value="ABC_6TM_Pgp_ABCB1_D1_like"/>
    <property type="match status" value="1"/>
</dbReference>
<feature type="transmembrane region" description="Helical" evidence="12">
    <location>
        <begin position="248"/>
        <end position="269"/>
    </location>
</feature>
<evidence type="ECO:0000256" key="3">
    <source>
        <dbReference type="ARBA" id="ARBA00022448"/>
    </source>
</evidence>
<dbReference type="EMBL" id="KB096590">
    <property type="protein sequence ID" value="ESO03577.1"/>
    <property type="molecule type" value="Genomic_DNA"/>
</dbReference>
<dbReference type="SUPFAM" id="SSF52540">
    <property type="entry name" value="P-loop containing nucleoside triphosphate hydrolases"/>
    <property type="match status" value="2"/>
</dbReference>
<evidence type="ECO:0008006" key="18">
    <source>
        <dbReference type="Google" id="ProtNLM"/>
    </source>
</evidence>
<keyword evidence="10 12" id="KW-0472">Membrane</keyword>
<dbReference type="GO" id="GO:0009636">
    <property type="term" value="P:response to toxic substance"/>
    <property type="evidence" value="ECO:0007669"/>
    <property type="project" value="UniProtKB-ARBA"/>
</dbReference>
<gene>
    <name evidence="16" type="primary">20210610</name>
    <name evidence="15" type="ORF">HELRODRAFT_187050</name>
</gene>
<proteinExistence type="inferred from homology"/>
<feature type="transmembrane region" description="Helical" evidence="12">
    <location>
        <begin position="333"/>
        <end position="351"/>
    </location>
</feature>
<feature type="transmembrane region" description="Helical" evidence="12">
    <location>
        <begin position="149"/>
        <end position="173"/>
    </location>
</feature>
<dbReference type="PANTHER" id="PTHR43394">
    <property type="entry name" value="ATP-DEPENDENT PERMEASE MDL1, MITOCHONDRIAL"/>
    <property type="match status" value="1"/>
</dbReference>
<keyword evidence="3" id="KW-0813">Transport</keyword>
<evidence type="ECO:0000256" key="7">
    <source>
        <dbReference type="ARBA" id="ARBA00022840"/>
    </source>
</evidence>
<dbReference type="Gene3D" id="1.20.1560.10">
    <property type="entry name" value="ABC transporter type 1, transmembrane domain"/>
    <property type="match status" value="2"/>
</dbReference>
<dbReference type="AlphaFoldDB" id="T1FP63"/>
<dbReference type="HOGENOM" id="CLU_000604_17_2_1"/>
<dbReference type="GO" id="GO:0042626">
    <property type="term" value="F:ATPase-coupled transmembrane transporter activity"/>
    <property type="evidence" value="ECO:0000318"/>
    <property type="project" value="GO_Central"/>
</dbReference>
<keyword evidence="7" id="KW-0067">ATP-binding</keyword>
<evidence type="ECO:0000256" key="5">
    <source>
        <dbReference type="ARBA" id="ARBA00022737"/>
    </source>
</evidence>
<feature type="transmembrane region" description="Helical" evidence="12">
    <location>
        <begin position="21"/>
        <end position="45"/>
    </location>
</feature>
<dbReference type="CTD" id="20210610"/>
<dbReference type="PROSITE" id="PS50893">
    <property type="entry name" value="ABC_TRANSPORTER_2"/>
    <property type="match status" value="2"/>
</dbReference>
<comment type="subcellular location">
    <subcellularLocation>
        <location evidence="1">Membrane</location>
        <topology evidence="1">Multi-pass membrane protein</topology>
    </subcellularLocation>
</comment>
<evidence type="ECO:0000256" key="4">
    <source>
        <dbReference type="ARBA" id="ARBA00022692"/>
    </source>
</evidence>
<feature type="transmembrane region" description="Helical" evidence="12">
    <location>
        <begin position="893"/>
        <end position="913"/>
    </location>
</feature>
<keyword evidence="11" id="KW-0325">Glycoprotein</keyword>
<evidence type="ECO:0000256" key="12">
    <source>
        <dbReference type="SAM" id="Phobius"/>
    </source>
</evidence>
<feature type="transmembrane region" description="Helical" evidence="12">
    <location>
        <begin position="223"/>
        <end position="242"/>
    </location>
</feature>
<evidence type="ECO:0000313" key="16">
    <source>
        <dbReference type="EnsemblMetazoa" id="HelroP187050"/>
    </source>
</evidence>
<dbReference type="KEGG" id="hro:HELRODRAFT_187050"/>
<feature type="transmembrane region" description="Helical" evidence="12">
    <location>
        <begin position="363"/>
        <end position="385"/>
    </location>
</feature>
<name>T1FP63_HELRO</name>
<dbReference type="InParanoid" id="T1FP63"/>
<reference evidence="16" key="3">
    <citation type="submission" date="2015-06" db="UniProtKB">
        <authorList>
            <consortium name="EnsemblMetazoa"/>
        </authorList>
    </citation>
    <scope>IDENTIFICATION</scope>
</reference>
<dbReference type="InterPro" id="IPR003439">
    <property type="entry name" value="ABC_transporter-like_ATP-bd"/>
</dbReference>
<evidence type="ECO:0000256" key="10">
    <source>
        <dbReference type="ARBA" id="ARBA00023136"/>
    </source>
</evidence>
<feature type="domain" description="ABC transmembrane type-1" evidence="14">
    <location>
        <begin position="718"/>
        <end position="930"/>
    </location>
</feature>
<feature type="transmembrane region" description="Helical" evidence="12">
    <location>
        <begin position="693"/>
        <end position="713"/>
    </location>
</feature>
<dbReference type="PROSITE" id="PS50929">
    <property type="entry name" value="ABC_TM1F"/>
    <property type="match status" value="2"/>
</dbReference>
<dbReference type="RefSeq" id="XP_009018134.1">
    <property type="nucleotide sequence ID" value="XM_009019886.1"/>
</dbReference>
<evidence type="ECO:0000256" key="1">
    <source>
        <dbReference type="ARBA" id="ARBA00004141"/>
    </source>
</evidence>
<dbReference type="CDD" id="cd03249">
    <property type="entry name" value="ABC_MTABC3_MDL1_MDL2"/>
    <property type="match status" value="2"/>
</dbReference>
<evidence type="ECO:0000256" key="11">
    <source>
        <dbReference type="ARBA" id="ARBA00023180"/>
    </source>
</evidence>
<dbReference type="FunFam" id="3.40.50.300:FF:000479">
    <property type="entry name" value="Multidrug resistance protein 1A"/>
    <property type="match status" value="1"/>
</dbReference>
<dbReference type="PROSITE" id="PS00211">
    <property type="entry name" value="ABC_TRANSPORTER_1"/>
    <property type="match status" value="1"/>
</dbReference>
<feature type="domain" description="ABC transporter" evidence="13">
    <location>
        <begin position="425"/>
        <end position="661"/>
    </location>
</feature>
<reference evidence="17" key="1">
    <citation type="submission" date="2012-12" db="EMBL/GenBank/DDBJ databases">
        <authorList>
            <person name="Hellsten U."/>
            <person name="Grimwood J."/>
            <person name="Chapman J.A."/>
            <person name="Shapiro H."/>
            <person name="Aerts A."/>
            <person name="Otillar R.P."/>
            <person name="Terry A.Y."/>
            <person name="Boore J.L."/>
            <person name="Simakov O."/>
            <person name="Marletaz F."/>
            <person name="Cho S.-J."/>
            <person name="Edsinger-Gonzales E."/>
            <person name="Havlak P."/>
            <person name="Kuo D.-H."/>
            <person name="Larsson T."/>
            <person name="Lv J."/>
            <person name="Arendt D."/>
            <person name="Savage R."/>
            <person name="Osoegawa K."/>
            <person name="de Jong P."/>
            <person name="Lindberg D.R."/>
            <person name="Seaver E.C."/>
            <person name="Weisblat D.A."/>
            <person name="Putnam N.H."/>
            <person name="Grigoriev I.V."/>
            <person name="Rokhsar D.S."/>
        </authorList>
    </citation>
    <scope>NUCLEOTIDE SEQUENCE</scope>
</reference>
<keyword evidence="17" id="KW-1185">Reference proteome</keyword>
<dbReference type="InterPro" id="IPR039421">
    <property type="entry name" value="Type_1_exporter"/>
</dbReference>
<keyword evidence="4 12" id="KW-0812">Transmembrane</keyword>
<feature type="domain" description="ABC transmembrane type-1" evidence="14">
    <location>
        <begin position="33"/>
        <end position="380"/>
    </location>
</feature>
<dbReference type="STRING" id="6412.T1FP63"/>
<protein>
    <recommendedName>
        <fullName evidence="18">Bile salt export pump</fullName>
    </recommendedName>
</protein>
<reference evidence="15 17" key="2">
    <citation type="journal article" date="2013" name="Nature">
        <title>Insights into bilaterian evolution from three spiralian genomes.</title>
        <authorList>
            <person name="Simakov O."/>
            <person name="Marletaz F."/>
            <person name="Cho S.J."/>
            <person name="Edsinger-Gonzales E."/>
            <person name="Havlak P."/>
            <person name="Hellsten U."/>
            <person name="Kuo D.H."/>
            <person name="Larsson T."/>
            <person name="Lv J."/>
            <person name="Arendt D."/>
            <person name="Savage R."/>
            <person name="Osoegawa K."/>
            <person name="de Jong P."/>
            <person name="Grimwood J."/>
            <person name="Chapman J.A."/>
            <person name="Shapiro H."/>
            <person name="Aerts A."/>
            <person name="Otillar R.P."/>
            <person name="Terry A.Y."/>
            <person name="Boore J.L."/>
            <person name="Grigoriev I.V."/>
            <person name="Lindberg D.R."/>
            <person name="Seaver E.C."/>
            <person name="Weisblat D.A."/>
            <person name="Putnam N.H."/>
            <person name="Rokhsar D.S."/>
        </authorList>
    </citation>
    <scope>NUCLEOTIDE SEQUENCE</scope>
</reference>
<feature type="transmembrane region" description="Helical" evidence="12">
    <location>
        <begin position="782"/>
        <end position="801"/>
    </location>
</feature>
<dbReference type="InterPro" id="IPR036640">
    <property type="entry name" value="ABC1_TM_sf"/>
</dbReference>
<dbReference type="GO" id="GO:0055085">
    <property type="term" value="P:transmembrane transport"/>
    <property type="evidence" value="ECO:0000318"/>
    <property type="project" value="GO_Central"/>
</dbReference>
<dbReference type="eggNOG" id="KOG0055">
    <property type="taxonomic scope" value="Eukaryota"/>
</dbReference>
<evidence type="ECO:0000256" key="6">
    <source>
        <dbReference type="ARBA" id="ARBA00022741"/>
    </source>
</evidence>
<dbReference type="Gene3D" id="3.40.50.300">
    <property type="entry name" value="P-loop containing nucleotide triphosphate hydrolases"/>
    <property type="match status" value="2"/>
</dbReference>
<evidence type="ECO:0000256" key="8">
    <source>
        <dbReference type="ARBA" id="ARBA00022967"/>
    </source>
</evidence>
<feature type="domain" description="ABC transporter" evidence="13">
    <location>
        <begin position="935"/>
        <end position="1173"/>
    </location>
</feature>
<dbReference type="SMART" id="SM00382">
    <property type="entry name" value="AAA"/>
    <property type="match status" value="2"/>
</dbReference>
<evidence type="ECO:0000256" key="9">
    <source>
        <dbReference type="ARBA" id="ARBA00022989"/>
    </source>
</evidence>
<dbReference type="Pfam" id="PF00664">
    <property type="entry name" value="ABC_membrane"/>
    <property type="match status" value="2"/>
</dbReference>
<keyword evidence="5" id="KW-0677">Repeat</keyword>
<feature type="transmembrane region" description="Helical" evidence="12">
    <location>
        <begin position="719"/>
        <end position="737"/>
    </location>
</feature>
<keyword evidence="8" id="KW-1278">Translocase</keyword>
<feature type="transmembrane region" description="Helical" evidence="12">
    <location>
        <begin position="807"/>
        <end position="827"/>
    </location>
</feature>
<dbReference type="OMA" id="GMGSVMC"/>
<keyword evidence="9 12" id="KW-1133">Transmembrane helix</keyword>
<dbReference type="GO" id="GO:0016887">
    <property type="term" value="F:ATP hydrolysis activity"/>
    <property type="evidence" value="ECO:0007669"/>
    <property type="project" value="InterPro"/>
</dbReference>
<dbReference type="CDD" id="cd18578">
    <property type="entry name" value="ABC_6TM_Pgp_ABCB1_D2_like"/>
    <property type="match status" value="1"/>
</dbReference>
<dbReference type="InterPro" id="IPR003593">
    <property type="entry name" value="AAA+_ATPase"/>
</dbReference>
<dbReference type="InterPro" id="IPR027417">
    <property type="entry name" value="P-loop_NTPase"/>
</dbReference>
<comment type="similarity">
    <text evidence="2">Belongs to the ABC transporter superfamily. ABCB family. Multidrug resistance exporter (TC 3.A.1.201) subfamily.</text>
</comment>
<dbReference type="Proteomes" id="UP000015101">
    <property type="component" value="Unassembled WGS sequence"/>
</dbReference>
<dbReference type="Pfam" id="PF00005">
    <property type="entry name" value="ABC_tran"/>
    <property type="match status" value="2"/>
</dbReference>
<evidence type="ECO:0000259" key="14">
    <source>
        <dbReference type="PROSITE" id="PS50929"/>
    </source>
</evidence>
<dbReference type="GO" id="GO:0016020">
    <property type="term" value="C:membrane"/>
    <property type="evidence" value="ECO:0000318"/>
    <property type="project" value="GO_Central"/>
</dbReference>
<accession>T1FP63</accession>
<dbReference type="SUPFAM" id="SSF90123">
    <property type="entry name" value="ABC transporter transmembrane region"/>
    <property type="match status" value="2"/>
</dbReference>
<dbReference type="GeneID" id="20210610"/>
<evidence type="ECO:0000259" key="13">
    <source>
        <dbReference type="PROSITE" id="PS50893"/>
    </source>
</evidence>